<keyword evidence="2" id="KW-1185">Reference proteome</keyword>
<dbReference type="EMBL" id="JAPDGR010001803">
    <property type="protein sequence ID" value="KAJ2979471.1"/>
    <property type="molecule type" value="Genomic_DNA"/>
</dbReference>
<evidence type="ECO:0000313" key="2">
    <source>
        <dbReference type="Proteomes" id="UP001143856"/>
    </source>
</evidence>
<name>A0ACC1NKU0_9PEZI</name>
<gene>
    <name evidence="1" type="ORF">NUW58_g7189</name>
</gene>
<sequence>MTYKVFVRMKAVYLLILQAGLARAGLRFACSSISFQRLDPVVEPGQIPSAHVHQIVGGNAFNATMQGDIGEKGTCTTCAYTEDFSNYWTAAMVSLLTSILFPGIASKLPKQMYLPLGAHPGYFRHENGSYKRVPQYPNAQLGYEGQDAPDIKGGMTIYYTPKDFNGNGDQPITAFKPVRSIYAF</sequence>
<reference evidence="1" key="1">
    <citation type="submission" date="2022-10" db="EMBL/GenBank/DDBJ databases">
        <title>Genome Sequence of Xylaria curta.</title>
        <authorList>
            <person name="Buettner E."/>
        </authorList>
    </citation>
    <scope>NUCLEOTIDE SEQUENCE</scope>
    <source>
        <strain evidence="1">Babe10</strain>
    </source>
</reference>
<organism evidence="1 2">
    <name type="scientific">Xylaria curta</name>
    <dbReference type="NCBI Taxonomy" id="42375"/>
    <lineage>
        <taxon>Eukaryota</taxon>
        <taxon>Fungi</taxon>
        <taxon>Dikarya</taxon>
        <taxon>Ascomycota</taxon>
        <taxon>Pezizomycotina</taxon>
        <taxon>Sordariomycetes</taxon>
        <taxon>Xylariomycetidae</taxon>
        <taxon>Xylariales</taxon>
        <taxon>Xylariaceae</taxon>
        <taxon>Xylaria</taxon>
    </lineage>
</organism>
<dbReference type="Proteomes" id="UP001143856">
    <property type="component" value="Unassembled WGS sequence"/>
</dbReference>
<protein>
    <submittedName>
        <fullName evidence="1">Uncharacterized protein</fullName>
    </submittedName>
</protein>
<evidence type="ECO:0000313" key="1">
    <source>
        <dbReference type="EMBL" id="KAJ2979471.1"/>
    </source>
</evidence>
<accession>A0ACC1NKU0</accession>
<proteinExistence type="predicted"/>
<comment type="caution">
    <text evidence="1">The sequence shown here is derived from an EMBL/GenBank/DDBJ whole genome shotgun (WGS) entry which is preliminary data.</text>
</comment>